<dbReference type="GO" id="GO:0004065">
    <property type="term" value="F:arylsulfatase activity"/>
    <property type="evidence" value="ECO:0007669"/>
    <property type="project" value="UniProtKB-EC"/>
</dbReference>
<comment type="similarity">
    <text evidence="2">Belongs to the sulfatase family.</text>
</comment>
<dbReference type="PANTHER" id="PTHR42693">
    <property type="entry name" value="ARYLSULFATASE FAMILY MEMBER"/>
    <property type="match status" value="1"/>
</dbReference>
<dbReference type="InterPro" id="IPR017850">
    <property type="entry name" value="Alkaline_phosphatase_core_sf"/>
</dbReference>
<dbReference type="PANTHER" id="PTHR42693:SF42">
    <property type="entry name" value="ARYLSULFATASE G"/>
    <property type="match status" value="1"/>
</dbReference>
<keyword evidence="5 8" id="KW-0378">Hydrolase</keyword>
<evidence type="ECO:0000313" key="8">
    <source>
        <dbReference type="EMBL" id="TWT64532.1"/>
    </source>
</evidence>
<evidence type="ECO:0000256" key="4">
    <source>
        <dbReference type="ARBA" id="ARBA00022729"/>
    </source>
</evidence>
<dbReference type="EMBL" id="SJPG01000001">
    <property type="protein sequence ID" value="TWT64532.1"/>
    <property type="molecule type" value="Genomic_DNA"/>
</dbReference>
<sequence>MFHQYILQAIILFAVVIPQLKFSRPVNAEQPTRPNIVMILADDQSYRDFGFMGNPLVKTPHLDQLAAESARFPNGYVPMSVCRPSLATLLTGLYPHQHGIHFNHPPPGLSRMREMTAQEYRKTRAKAEHLIREVPTLPRLLTESGYVSFQAGKHWEGGFKNAGFTHGMTTGLPADISDAIHGTREQKNGEWVAHGNGDAGLVIGRTTMQPVTDFIAENAESPFFLWYAPFLPHTPFDAPQEFYDCYADRNIPDYLLPYYAEIARFDNTVGQLMSCLDQHNLRKQTMIIFVSDNGFRPDASGKPKQDSRSKLSSDEDGLRTPILLNWPGVISPADYPQIVQTIDLTPTILAGVGLSSKVTPQMHGLNLLPAVTGEVGLPDRPAFGAIYPNDAEVLGDPAAHARGVWVRYENYKLILPGKGKQRLSPAFYDLRSDPEENQNLIHDAKYAQQQKQLSQLLKEWWHAGTQN</sequence>
<dbReference type="Gene3D" id="3.40.720.10">
    <property type="entry name" value="Alkaline Phosphatase, subunit A"/>
    <property type="match status" value="2"/>
</dbReference>
<gene>
    <name evidence="8" type="ORF">Pan54_52960</name>
</gene>
<dbReference type="AlphaFoldDB" id="A0A5C5XS19"/>
<reference evidence="8 9" key="1">
    <citation type="submission" date="2019-02" db="EMBL/GenBank/DDBJ databases">
        <title>Deep-cultivation of Planctomycetes and their phenomic and genomic characterization uncovers novel biology.</title>
        <authorList>
            <person name="Wiegand S."/>
            <person name="Jogler M."/>
            <person name="Boedeker C."/>
            <person name="Pinto D."/>
            <person name="Vollmers J."/>
            <person name="Rivas-Marin E."/>
            <person name="Kohn T."/>
            <person name="Peeters S.H."/>
            <person name="Heuer A."/>
            <person name="Rast P."/>
            <person name="Oberbeckmann S."/>
            <person name="Bunk B."/>
            <person name="Jeske O."/>
            <person name="Meyerdierks A."/>
            <person name="Storesund J.E."/>
            <person name="Kallscheuer N."/>
            <person name="Luecker S."/>
            <person name="Lage O.M."/>
            <person name="Pohl T."/>
            <person name="Merkel B.J."/>
            <person name="Hornburger P."/>
            <person name="Mueller R.-W."/>
            <person name="Bruemmer F."/>
            <person name="Labrenz M."/>
            <person name="Spormann A.M."/>
            <person name="Op Den Camp H."/>
            <person name="Overmann J."/>
            <person name="Amann R."/>
            <person name="Jetten M.S.M."/>
            <person name="Mascher T."/>
            <person name="Medema M.H."/>
            <person name="Devos D.P."/>
            <person name="Kaster A.-K."/>
            <person name="Ovreas L."/>
            <person name="Rohde M."/>
            <person name="Galperin M.Y."/>
            <person name="Jogler C."/>
        </authorList>
    </citation>
    <scope>NUCLEOTIDE SEQUENCE [LARGE SCALE GENOMIC DNA]</scope>
    <source>
        <strain evidence="8 9">Pan54</strain>
    </source>
</reference>
<dbReference type="Pfam" id="PF00884">
    <property type="entry name" value="Sulfatase"/>
    <property type="match status" value="1"/>
</dbReference>
<evidence type="ECO:0000256" key="2">
    <source>
        <dbReference type="ARBA" id="ARBA00008779"/>
    </source>
</evidence>
<proteinExistence type="inferred from homology"/>
<comment type="caution">
    <text evidence="8">The sequence shown here is derived from an EMBL/GenBank/DDBJ whole genome shotgun (WGS) entry which is preliminary data.</text>
</comment>
<evidence type="ECO:0000256" key="3">
    <source>
        <dbReference type="ARBA" id="ARBA00022723"/>
    </source>
</evidence>
<evidence type="ECO:0000313" key="9">
    <source>
        <dbReference type="Proteomes" id="UP000316095"/>
    </source>
</evidence>
<evidence type="ECO:0000256" key="6">
    <source>
        <dbReference type="ARBA" id="ARBA00022837"/>
    </source>
</evidence>
<dbReference type="Proteomes" id="UP000316095">
    <property type="component" value="Unassembled WGS sequence"/>
</dbReference>
<comment type="cofactor">
    <cofactor evidence="1">
        <name>Ca(2+)</name>
        <dbReference type="ChEBI" id="CHEBI:29108"/>
    </cofactor>
</comment>
<dbReference type="SUPFAM" id="SSF53649">
    <property type="entry name" value="Alkaline phosphatase-like"/>
    <property type="match status" value="1"/>
</dbReference>
<protein>
    <submittedName>
        <fullName evidence="8">Arylsulfatase</fullName>
        <ecNumber evidence="8">3.1.6.1</ecNumber>
    </submittedName>
</protein>
<name>A0A5C5XS19_9PLAN</name>
<feature type="domain" description="Sulfatase N-terminal" evidence="7">
    <location>
        <begin position="34"/>
        <end position="350"/>
    </location>
</feature>
<dbReference type="InterPro" id="IPR050738">
    <property type="entry name" value="Sulfatase"/>
</dbReference>
<keyword evidence="4" id="KW-0732">Signal</keyword>
<dbReference type="RefSeq" id="WP_165441978.1">
    <property type="nucleotide sequence ID" value="NZ_SJPG01000001.1"/>
</dbReference>
<evidence type="ECO:0000256" key="1">
    <source>
        <dbReference type="ARBA" id="ARBA00001913"/>
    </source>
</evidence>
<organism evidence="8 9">
    <name type="scientific">Rubinisphaera italica</name>
    <dbReference type="NCBI Taxonomy" id="2527969"/>
    <lineage>
        <taxon>Bacteria</taxon>
        <taxon>Pseudomonadati</taxon>
        <taxon>Planctomycetota</taxon>
        <taxon>Planctomycetia</taxon>
        <taxon>Planctomycetales</taxon>
        <taxon>Planctomycetaceae</taxon>
        <taxon>Rubinisphaera</taxon>
    </lineage>
</organism>
<keyword evidence="3" id="KW-0479">Metal-binding</keyword>
<dbReference type="InterPro" id="IPR000917">
    <property type="entry name" value="Sulfatase_N"/>
</dbReference>
<dbReference type="GO" id="GO:0046872">
    <property type="term" value="F:metal ion binding"/>
    <property type="evidence" value="ECO:0007669"/>
    <property type="project" value="UniProtKB-KW"/>
</dbReference>
<evidence type="ECO:0000259" key="7">
    <source>
        <dbReference type="Pfam" id="PF00884"/>
    </source>
</evidence>
<dbReference type="EC" id="3.1.6.1" evidence="8"/>
<accession>A0A5C5XS19</accession>
<keyword evidence="9" id="KW-1185">Reference proteome</keyword>
<keyword evidence="6" id="KW-0106">Calcium</keyword>
<evidence type="ECO:0000256" key="5">
    <source>
        <dbReference type="ARBA" id="ARBA00022801"/>
    </source>
</evidence>